<dbReference type="KEGG" id="pda:103697255"/>
<dbReference type="PANTHER" id="PTHR31719:SF94">
    <property type="entry name" value="PROTEIN ATAF2"/>
    <property type="match status" value="1"/>
</dbReference>
<name>A0A8B7BI39_PHODC</name>
<dbReference type="PROSITE" id="PS51005">
    <property type="entry name" value="NAC"/>
    <property type="match status" value="1"/>
</dbReference>
<dbReference type="SUPFAM" id="SSF101941">
    <property type="entry name" value="NAC domain"/>
    <property type="match status" value="1"/>
</dbReference>
<feature type="region of interest" description="Disordered" evidence="5">
    <location>
        <begin position="243"/>
        <end position="272"/>
    </location>
</feature>
<dbReference type="GO" id="GO:0006355">
    <property type="term" value="P:regulation of DNA-templated transcription"/>
    <property type="evidence" value="ECO:0007669"/>
    <property type="project" value="InterPro"/>
</dbReference>
<evidence type="ECO:0000259" key="6">
    <source>
        <dbReference type="PROSITE" id="PS51005"/>
    </source>
</evidence>
<evidence type="ECO:0000256" key="1">
    <source>
        <dbReference type="ARBA" id="ARBA00023015"/>
    </source>
</evidence>
<reference evidence="8" key="1">
    <citation type="submission" date="2025-08" db="UniProtKB">
        <authorList>
            <consortium name="RefSeq"/>
        </authorList>
    </citation>
    <scope>IDENTIFICATION</scope>
    <source>
        <tissue evidence="8">Young leaves</tissue>
    </source>
</reference>
<dbReference type="InterPro" id="IPR036093">
    <property type="entry name" value="NAC_dom_sf"/>
</dbReference>
<evidence type="ECO:0000256" key="4">
    <source>
        <dbReference type="ARBA" id="ARBA00023242"/>
    </source>
</evidence>
<keyword evidence="2" id="KW-0238">DNA-binding</keyword>
<dbReference type="PANTHER" id="PTHR31719">
    <property type="entry name" value="NAC TRANSCRIPTION FACTOR 56"/>
    <property type="match status" value="1"/>
</dbReference>
<feature type="compositionally biased region" description="Polar residues" evidence="5">
    <location>
        <begin position="258"/>
        <end position="270"/>
    </location>
</feature>
<dbReference type="GeneID" id="103697255"/>
<dbReference type="Proteomes" id="UP000228380">
    <property type="component" value="Unplaced"/>
</dbReference>
<evidence type="ECO:0000256" key="2">
    <source>
        <dbReference type="ARBA" id="ARBA00023125"/>
    </source>
</evidence>
<evidence type="ECO:0000313" key="7">
    <source>
        <dbReference type="Proteomes" id="UP000228380"/>
    </source>
</evidence>
<protein>
    <submittedName>
        <fullName evidence="8">Uncharacterized protein LOC103697255 isoform X1</fullName>
    </submittedName>
</protein>
<evidence type="ECO:0000256" key="5">
    <source>
        <dbReference type="SAM" id="MobiDB-lite"/>
    </source>
</evidence>
<dbReference type="RefSeq" id="XP_008777301.2">
    <property type="nucleotide sequence ID" value="XM_008779079.2"/>
</dbReference>
<proteinExistence type="predicted"/>
<keyword evidence="4" id="KW-0539">Nucleus</keyword>
<keyword evidence="3" id="KW-0804">Transcription</keyword>
<evidence type="ECO:0000313" key="8">
    <source>
        <dbReference type="RefSeq" id="XP_008777301.2"/>
    </source>
</evidence>
<dbReference type="GO" id="GO:0003677">
    <property type="term" value="F:DNA binding"/>
    <property type="evidence" value="ECO:0007669"/>
    <property type="project" value="UniProtKB-KW"/>
</dbReference>
<dbReference type="Gene3D" id="2.170.150.80">
    <property type="entry name" value="NAC domain"/>
    <property type="match status" value="1"/>
</dbReference>
<dbReference type="OrthoDB" id="1592334at2759"/>
<keyword evidence="1" id="KW-0805">Transcription regulation</keyword>
<dbReference type="Pfam" id="PF02365">
    <property type="entry name" value="NAM"/>
    <property type="match status" value="1"/>
</dbReference>
<gene>
    <name evidence="8" type="primary">LOC103697255</name>
</gene>
<evidence type="ECO:0000256" key="3">
    <source>
        <dbReference type="ARBA" id="ARBA00023163"/>
    </source>
</evidence>
<accession>A0A8B7BI39</accession>
<dbReference type="InterPro" id="IPR003441">
    <property type="entry name" value="NAC-dom"/>
</dbReference>
<keyword evidence="7" id="KW-1185">Reference proteome</keyword>
<feature type="domain" description="NAC" evidence="6">
    <location>
        <begin position="3"/>
        <end position="140"/>
    </location>
</feature>
<organism evidence="7 8">
    <name type="scientific">Phoenix dactylifera</name>
    <name type="common">Date palm</name>
    <dbReference type="NCBI Taxonomy" id="42345"/>
    <lineage>
        <taxon>Eukaryota</taxon>
        <taxon>Viridiplantae</taxon>
        <taxon>Streptophyta</taxon>
        <taxon>Embryophyta</taxon>
        <taxon>Tracheophyta</taxon>
        <taxon>Spermatophyta</taxon>
        <taxon>Magnoliopsida</taxon>
        <taxon>Liliopsida</taxon>
        <taxon>Arecaceae</taxon>
        <taxon>Coryphoideae</taxon>
        <taxon>Phoeniceae</taxon>
        <taxon>Phoenix</taxon>
    </lineage>
</organism>
<dbReference type="AlphaFoldDB" id="A0A8B7BI39"/>
<sequence length="358" mass="39720">MRLPRGCRFDPRESEMIEYLQDKVEGRPAACQGVIKDNIDVYGCSPEQLPGDLIPGDDGRLFCFTPIKHRTGNCRDRSAPDGYWKSTKKRTVIHNDEGRSVGFVQDLCYHHGKRRTKWLMKEYTLVGDLPKMALCVIYCAQNKCKDRIQGNEWRMKPNCLDNAPSFNQWSRWNKPHEAIDSESEDTRLPYLSYDLSSLGRTTKDECHQYLKSVAAKTGESYHKIVFMALNLAAAEVAQKFGEPEERVGPSKTEGAFTFESSQGSPSPTATSVGYVSGGEGCSGSSSVADVSDWPLDVDLDFLDFGAPLQESPSVAPFKEGELAEAPACPGMLPDTCSPETNNWYVDGIEDGPDKKTCS</sequence>